<dbReference type="PIRSF" id="PIRSF031924">
    <property type="entry name" value="Pi-irrepressible_AP"/>
    <property type="match status" value="1"/>
</dbReference>
<proteinExistence type="predicted"/>
<dbReference type="Gene3D" id="3.30.1360.150">
    <property type="match status" value="1"/>
</dbReference>
<organism evidence="4 5">
    <name type="scientific">Aquirufa avitistagni</name>
    <dbReference type="NCBI Taxonomy" id="3104728"/>
    <lineage>
        <taxon>Bacteria</taxon>
        <taxon>Pseudomonadati</taxon>
        <taxon>Bacteroidota</taxon>
        <taxon>Cytophagia</taxon>
        <taxon>Cytophagales</taxon>
        <taxon>Flectobacillaceae</taxon>
        <taxon>Aquirufa</taxon>
    </lineage>
</organism>
<evidence type="ECO:0000256" key="2">
    <source>
        <dbReference type="ARBA" id="ARBA00022723"/>
    </source>
</evidence>
<dbReference type="PANTHER" id="PTHR10151">
    <property type="entry name" value="ECTONUCLEOTIDE PYROPHOSPHATASE/PHOSPHODIESTERASE"/>
    <property type="match status" value="1"/>
</dbReference>
<gene>
    <name evidence="4" type="primary">pafA</name>
    <name evidence="4" type="ORF">U0R10_02610</name>
</gene>
<sequence length="541" mass="60523">MKKTSLFILTLMCMTTWTYGQKKSTESNRPALVVGIVVDQMRYDYLYKYADRYSNNGLKRLMREGMNCQDNHYNYAPTVTAAGHASVYTGTVPAVHGIVGNEWTDVATGKKVYCTDDSTVSTVGTTGKTGFMSPKNMWTSTITDQLKLAQNFKSKTIAIALKDRGAILPGGHSADGAYWYDSKEGRWITSSFYMQSLPRWVQTFNAEQRAQKYTKAGWNTLYPIQTYTLSGPDDSPYESKMAGETAPVFPHTLQGGNPLELIRTSPYGNTLTKDFAIQAMTEEKLGKNGTTDFLAVSFSSTDYVGHSFGPQSIELEDTYLRLDQDIAEILTYLDKNYGKDQVLVFLTADHAVAEVPGYLNSHKMPGGVFDRVKAMSDIKKATQEAFGQTDLIIGEDNSQLYFNKAVLSKMNIDREKLIQVVKQSLKKQAGFQELVDLHNIEASTLNNLYTTIIRNGYNQDRSGDVMILLKPQWFIGYKTGTTHSTLYAYDTHVPLLFYGWKVKPSEVTERTSISDISTTLANWLHCMEPSGSIGQIIPLKK</sequence>
<dbReference type="RefSeq" id="WP_377982201.1">
    <property type="nucleotide sequence ID" value="NZ_JBBKXZ010000001.1"/>
</dbReference>
<dbReference type="Pfam" id="PF01663">
    <property type="entry name" value="Phosphodiest"/>
    <property type="match status" value="1"/>
</dbReference>
<evidence type="ECO:0000256" key="3">
    <source>
        <dbReference type="ARBA" id="ARBA00022729"/>
    </source>
</evidence>
<keyword evidence="5" id="KW-1185">Reference proteome</keyword>
<dbReference type="NCBIfam" id="NF042991">
    <property type="entry name" value="alk_phos_PafA"/>
    <property type="match status" value="1"/>
</dbReference>
<comment type="caution">
    <text evidence="4">The sequence shown here is derived from an EMBL/GenBank/DDBJ whole genome shotgun (WGS) entry which is preliminary data.</text>
</comment>
<dbReference type="SUPFAM" id="SSF53649">
    <property type="entry name" value="Alkaline phosphatase-like"/>
    <property type="match status" value="1"/>
</dbReference>
<dbReference type="GO" id="GO:0004035">
    <property type="term" value="F:alkaline phosphatase activity"/>
    <property type="evidence" value="ECO:0007669"/>
    <property type="project" value="UniProtKB-EC"/>
</dbReference>
<dbReference type="Gene3D" id="3.40.720.10">
    <property type="entry name" value="Alkaline Phosphatase, subunit A"/>
    <property type="match status" value="1"/>
</dbReference>
<reference evidence="4 5" key="1">
    <citation type="submission" date="2024-03" db="EMBL/GenBank/DDBJ databases">
        <title>Aquirufa genome sequencing.</title>
        <authorList>
            <person name="Pitt A."/>
            <person name="Hahn M.W."/>
        </authorList>
    </citation>
    <scope>NUCLEOTIDE SEQUENCE [LARGE SCALE GENOMIC DNA]</scope>
    <source>
        <strain evidence="4 5">OSTEICH-129V</strain>
    </source>
</reference>
<dbReference type="CDD" id="cd16016">
    <property type="entry name" value="AP-SPAP"/>
    <property type="match status" value="1"/>
</dbReference>
<dbReference type="PANTHER" id="PTHR10151:SF120">
    <property type="entry name" value="BIS(5'-ADENOSYL)-TRIPHOSPHATASE"/>
    <property type="match status" value="1"/>
</dbReference>
<name>A0ABW6DHN7_9BACT</name>
<keyword evidence="3" id="KW-0732">Signal</keyword>
<dbReference type="InterPro" id="IPR017850">
    <property type="entry name" value="Alkaline_phosphatase_core_sf"/>
</dbReference>
<evidence type="ECO:0000256" key="1">
    <source>
        <dbReference type="ARBA" id="ARBA00022553"/>
    </source>
</evidence>
<keyword evidence="4" id="KW-0378">Hydrolase</keyword>
<accession>A0ABW6DHN7</accession>
<keyword evidence="1" id="KW-0597">Phosphoprotein</keyword>
<protein>
    <submittedName>
        <fullName evidence="4">Alkaline phosphatase PafA</fullName>
        <ecNumber evidence="4">3.1.3.1</ecNumber>
    </submittedName>
</protein>
<dbReference type="Proteomes" id="UP001598138">
    <property type="component" value="Unassembled WGS sequence"/>
</dbReference>
<keyword evidence="2" id="KW-0479">Metal-binding</keyword>
<evidence type="ECO:0000313" key="4">
    <source>
        <dbReference type="EMBL" id="MFD3393504.1"/>
    </source>
</evidence>
<dbReference type="InterPro" id="IPR002591">
    <property type="entry name" value="Phosphodiest/P_Trfase"/>
</dbReference>
<dbReference type="EC" id="3.1.3.1" evidence="4"/>
<evidence type="ECO:0000313" key="5">
    <source>
        <dbReference type="Proteomes" id="UP001598138"/>
    </source>
</evidence>
<dbReference type="InterPro" id="IPR026263">
    <property type="entry name" value="Alkaline_phosphatase_prok"/>
</dbReference>
<dbReference type="EMBL" id="JBBKXZ010000001">
    <property type="protein sequence ID" value="MFD3393504.1"/>
    <property type="molecule type" value="Genomic_DNA"/>
</dbReference>